<dbReference type="EMBL" id="MCFF01000067">
    <property type="protein sequence ID" value="ORY99579.1"/>
    <property type="molecule type" value="Genomic_DNA"/>
</dbReference>
<evidence type="ECO:0000313" key="3">
    <source>
        <dbReference type="Proteomes" id="UP000193648"/>
    </source>
</evidence>
<keyword evidence="1" id="KW-0472">Membrane</keyword>
<evidence type="ECO:0000256" key="1">
    <source>
        <dbReference type="SAM" id="Phobius"/>
    </source>
</evidence>
<evidence type="ECO:0000313" key="2">
    <source>
        <dbReference type="EMBL" id="ORY99579.1"/>
    </source>
</evidence>
<sequence>MIKVFFIIFAASILAFAHTFLHLLWAKTIDDEDRTKNAANFPRDFPGALSATYFFMVIYLCTYYIDIDMMVSNMVLISLFHFIYLFYFIYLLWFVERVDDMTP</sequence>
<dbReference type="Proteomes" id="UP000193648">
    <property type="component" value="Unassembled WGS sequence"/>
</dbReference>
<dbReference type="GeneID" id="33567800"/>
<keyword evidence="1" id="KW-0812">Transmembrane</keyword>
<keyword evidence="1" id="KW-1133">Transmembrane helix</keyword>
<name>A0A1Y2G8Q3_9FUNG</name>
<proteinExistence type="predicted"/>
<dbReference type="AlphaFoldDB" id="A0A1Y2G8Q3"/>
<dbReference type="RefSeq" id="XP_021875874.1">
    <property type="nucleotide sequence ID" value="XM_022025957.1"/>
</dbReference>
<keyword evidence="3" id="KW-1185">Reference proteome</keyword>
<gene>
    <name evidence="2" type="ORF">BCR41DRAFT_363880</name>
</gene>
<dbReference type="InParanoid" id="A0A1Y2G8Q3"/>
<organism evidence="2 3">
    <name type="scientific">Lobosporangium transversale</name>
    <dbReference type="NCBI Taxonomy" id="64571"/>
    <lineage>
        <taxon>Eukaryota</taxon>
        <taxon>Fungi</taxon>
        <taxon>Fungi incertae sedis</taxon>
        <taxon>Mucoromycota</taxon>
        <taxon>Mortierellomycotina</taxon>
        <taxon>Mortierellomycetes</taxon>
        <taxon>Mortierellales</taxon>
        <taxon>Mortierellaceae</taxon>
        <taxon>Lobosporangium</taxon>
    </lineage>
</organism>
<feature type="transmembrane region" description="Helical" evidence="1">
    <location>
        <begin position="50"/>
        <end position="67"/>
    </location>
</feature>
<accession>A0A1Y2G8Q3</accession>
<protein>
    <submittedName>
        <fullName evidence="2">Uncharacterized protein</fullName>
    </submittedName>
</protein>
<reference evidence="2 3" key="1">
    <citation type="submission" date="2016-07" db="EMBL/GenBank/DDBJ databases">
        <title>Pervasive Adenine N6-methylation of Active Genes in Fungi.</title>
        <authorList>
            <consortium name="DOE Joint Genome Institute"/>
            <person name="Mondo S.J."/>
            <person name="Dannebaum R.O."/>
            <person name="Kuo R.C."/>
            <person name="Labutti K."/>
            <person name="Haridas S."/>
            <person name="Kuo A."/>
            <person name="Salamov A."/>
            <person name="Ahrendt S.R."/>
            <person name="Lipzen A."/>
            <person name="Sullivan W."/>
            <person name="Andreopoulos W.B."/>
            <person name="Clum A."/>
            <person name="Lindquist E."/>
            <person name="Daum C."/>
            <person name="Ramamoorthy G.K."/>
            <person name="Gryganskyi A."/>
            <person name="Culley D."/>
            <person name="Magnuson J.K."/>
            <person name="James T.Y."/>
            <person name="O'Malley M.A."/>
            <person name="Stajich J.E."/>
            <person name="Spatafora J.W."/>
            <person name="Visel A."/>
            <person name="Grigoriev I.V."/>
        </authorList>
    </citation>
    <scope>NUCLEOTIDE SEQUENCE [LARGE SCALE GENOMIC DNA]</scope>
    <source>
        <strain evidence="2 3">NRRL 3116</strain>
    </source>
</reference>
<feature type="transmembrane region" description="Helical" evidence="1">
    <location>
        <begin position="74"/>
        <end position="95"/>
    </location>
</feature>
<comment type="caution">
    <text evidence="2">The sequence shown here is derived from an EMBL/GenBank/DDBJ whole genome shotgun (WGS) entry which is preliminary data.</text>
</comment>